<dbReference type="PRINTS" id="PR00411">
    <property type="entry name" value="PNDRDTASEI"/>
</dbReference>
<dbReference type="InterPro" id="IPR023753">
    <property type="entry name" value="FAD/NAD-binding_dom"/>
</dbReference>
<dbReference type="GO" id="GO:0016491">
    <property type="term" value="F:oxidoreductase activity"/>
    <property type="evidence" value="ECO:0007669"/>
    <property type="project" value="UniProtKB-KW"/>
</dbReference>
<proteinExistence type="inferred from homology"/>
<accession>D6TM86</accession>
<protein>
    <submittedName>
        <fullName evidence="9">FAD-dependent pyridine nucleotide-disulfide oxidoreductase</fullName>
    </submittedName>
</protein>
<evidence type="ECO:0000313" key="10">
    <source>
        <dbReference type="Proteomes" id="UP000004508"/>
    </source>
</evidence>
<evidence type="ECO:0000256" key="6">
    <source>
        <dbReference type="ARBA" id="ARBA00023284"/>
    </source>
</evidence>
<dbReference type="PANTHER" id="PTHR43429:SF1">
    <property type="entry name" value="NAD(P)H SULFUR OXIDOREDUCTASE (COA-DEPENDENT)"/>
    <property type="match status" value="1"/>
</dbReference>
<evidence type="ECO:0000256" key="4">
    <source>
        <dbReference type="ARBA" id="ARBA00022827"/>
    </source>
</evidence>
<dbReference type="InterPro" id="IPR036188">
    <property type="entry name" value="FAD/NAD-bd_sf"/>
</dbReference>
<reference evidence="9 10" key="1">
    <citation type="journal article" date="2011" name="Stand. Genomic Sci.">
        <title>Non-contiguous finished genome sequence and contextual data of the filamentous soil bacterium Ktedonobacter racemifer type strain (SOSP1-21).</title>
        <authorList>
            <person name="Chang Y.J."/>
            <person name="Land M."/>
            <person name="Hauser L."/>
            <person name="Chertkov O."/>
            <person name="Del Rio T.G."/>
            <person name="Nolan M."/>
            <person name="Copeland A."/>
            <person name="Tice H."/>
            <person name="Cheng J.F."/>
            <person name="Lucas S."/>
            <person name="Han C."/>
            <person name="Goodwin L."/>
            <person name="Pitluck S."/>
            <person name="Ivanova N."/>
            <person name="Ovchinikova G."/>
            <person name="Pati A."/>
            <person name="Chen A."/>
            <person name="Palaniappan K."/>
            <person name="Mavromatis K."/>
            <person name="Liolios K."/>
            <person name="Brettin T."/>
            <person name="Fiebig A."/>
            <person name="Rohde M."/>
            <person name="Abt B."/>
            <person name="Goker M."/>
            <person name="Detter J.C."/>
            <person name="Woyke T."/>
            <person name="Bristow J."/>
            <person name="Eisen J.A."/>
            <person name="Markowitz V."/>
            <person name="Hugenholtz P."/>
            <person name="Kyrpides N.C."/>
            <person name="Klenk H.P."/>
            <person name="Lapidus A."/>
        </authorList>
    </citation>
    <scope>NUCLEOTIDE SEQUENCE [LARGE SCALE GENOMIC DNA]</scope>
    <source>
        <strain evidence="10">DSM 44963</strain>
    </source>
</reference>
<dbReference type="InParanoid" id="D6TM86"/>
<feature type="domain" description="Pyridine nucleotide-disulphide oxidoreductase dimerisation" evidence="7">
    <location>
        <begin position="329"/>
        <end position="432"/>
    </location>
</feature>
<evidence type="ECO:0000256" key="1">
    <source>
        <dbReference type="ARBA" id="ARBA00001974"/>
    </source>
</evidence>
<dbReference type="Pfam" id="PF02852">
    <property type="entry name" value="Pyr_redox_dim"/>
    <property type="match status" value="1"/>
</dbReference>
<keyword evidence="3" id="KW-0285">Flavoprotein</keyword>
<keyword evidence="6" id="KW-0676">Redox-active center</keyword>
<dbReference type="InterPro" id="IPR050260">
    <property type="entry name" value="FAD-bd_OxRdtase"/>
</dbReference>
<dbReference type="Gene3D" id="3.50.50.60">
    <property type="entry name" value="FAD/NAD(P)-binding domain"/>
    <property type="match status" value="2"/>
</dbReference>
<keyword evidence="10" id="KW-1185">Reference proteome</keyword>
<evidence type="ECO:0000256" key="3">
    <source>
        <dbReference type="ARBA" id="ARBA00022630"/>
    </source>
</evidence>
<dbReference type="PRINTS" id="PR00368">
    <property type="entry name" value="FADPNR"/>
</dbReference>
<dbReference type="EMBL" id="ADVG01000002">
    <property type="protein sequence ID" value="EFH86886.1"/>
    <property type="molecule type" value="Genomic_DNA"/>
</dbReference>
<comment type="similarity">
    <text evidence="2">Belongs to the class-III pyridine nucleotide-disulfide oxidoreductase family.</text>
</comment>
<gene>
    <name evidence="9" type="ORF">Krac_8203</name>
</gene>
<comment type="cofactor">
    <cofactor evidence="1">
        <name>FAD</name>
        <dbReference type="ChEBI" id="CHEBI:57692"/>
    </cofactor>
</comment>
<keyword evidence="5" id="KW-0560">Oxidoreductase</keyword>
<evidence type="ECO:0000259" key="7">
    <source>
        <dbReference type="Pfam" id="PF02852"/>
    </source>
</evidence>
<dbReference type="InterPro" id="IPR016156">
    <property type="entry name" value="FAD/NAD-linked_Rdtase_dimer_sf"/>
</dbReference>
<comment type="caution">
    <text evidence="9">The sequence shown here is derived from an EMBL/GenBank/DDBJ whole genome shotgun (WGS) entry which is preliminary data.</text>
</comment>
<dbReference type="InterPro" id="IPR004099">
    <property type="entry name" value="Pyr_nucl-diS_OxRdtase_dimer"/>
</dbReference>
<evidence type="ECO:0000313" key="9">
    <source>
        <dbReference type="EMBL" id="EFH86886.1"/>
    </source>
</evidence>
<feature type="domain" description="FAD/NAD(P)-binding" evidence="8">
    <location>
        <begin position="3"/>
        <end position="307"/>
    </location>
</feature>
<dbReference type="eggNOG" id="COG0446">
    <property type="taxonomic scope" value="Bacteria"/>
</dbReference>
<evidence type="ECO:0000256" key="2">
    <source>
        <dbReference type="ARBA" id="ARBA00009130"/>
    </source>
</evidence>
<dbReference type="PANTHER" id="PTHR43429">
    <property type="entry name" value="PYRIDINE NUCLEOTIDE-DISULFIDE OXIDOREDUCTASE DOMAIN-CONTAINING"/>
    <property type="match status" value="1"/>
</dbReference>
<dbReference type="OrthoDB" id="9802028at2"/>
<organism evidence="9 10">
    <name type="scientific">Ktedonobacter racemifer DSM 44963</name>
    <dbReference type="NCBI Taxonomy" id="485913"/>
    <lineage>
        <taxon>Bacteria</taxon>
        <taxon>Bacillati</taxon>
        <taxon>Chloroflexota</taxon>
        <taxon>Ktedonobacteria</taxon>
        <taxon>Ktedonobacterales</taxon>
        <taxon>Ktedonobacteraceae</taxon>
        <taxon>Ktedonobacter</taxon>
    </lineage>
</organism>
<evidence type="ECO:0000256" key="5">
    <source>
        <dbReference type="ARBA" id="ARBA00023002"/>
    </source>
</evidence>
<dbReference type="RefSeq" id="WP_007911572.1">
    <property type="nucleotide sequence ID" value="NZ_ADVG01000002.1"/>
</dbReference>
<evidence type="ECO:0000259" key="8">
    <source>
        <dbReference type="Pfam" id="PF07992"/>
    </source>
</evidence>
<dbReference type="AlphaFoldDB" id="D6TM86"/>
<name>D6TM86_KTERA</name>
<dbReference type="SUPFAM" id="SSF55424">
    <property type="entry name" value="FAD/NAD-linked reductases, dimerisation (C-terminal) domain"/>
    <property type="match status" value="1"/>
</dbReference>
<dbReference type="STRING" id="485913.Krac_8203"/>
<sequence>MSHLVIIGGSDAGISAALRARELDPSTRVTLIVEDSFPNYSICGLPFYLSGEVSDYHQLAHRTREELIRSGIDLLLDHTALFVDPDTHRITVNDWAEHTQQIVYDRLILATGARARAPRIEGQNLPGVFLLHSMEESFQMQHYLSGHVVRSALIIGGGYIGVEMADALTLRGLAVTLVEHGESVLRTVDPSLGALVRAELEQQGVRVETGIGVQQISLSSARLCVSGSGGFEAQTDLVLIATGVEPRAELGQALGIKLGTQGALRVSRTMATSHPDIFAAGDCVETWHRMLQRPTYLPLGTTAHKQGRIAGENAVGGHRLFAGTLGTQVVKVSDLAIARTGLRDHEARAAGFDPFTVEGAYFDHKVYYPGAKSVHMRLTGDLATGRLLGAQLVGPVRTEVAKRIDTLATALFHEMTVDTLSDLDLSYTPPLGSPWDLVQMGAQDWSRAVHRR</sequence>
<keyword evidence="4" id="KW-0274">FAD</keyword>
<dbReference type="Proteomes" id="UP000004508">
    <property type="component" value="Unassembled WGS sequence"/>
</dbReference>
<dbReference type="SUPFAM" id="SSF51905">
    <property type="entry name" value="FAD/NAD(P)-binding domain"/>
    <property type="match status" value="2"/>
</dbReference>
<dbReference type="Pfam" id="PF07992">
    <property type="entry name" value="Pyr_redox_2"/>
    <property type="match status" value="1"/>
</dbReference>